<name>A0A1X0P786_9TRYP</name>
<keyword evidence="2" id="KW-1185">Reference proteome</keyword>
<gene>
    <name evidence="1" type="ORF">TM35_000021330</name>
</gene>
<organism evidence="1 2">
    <name type="scientific">Trypanosoma theileri</name>
    <dbReference type="NCBI Taxonomy" id="67003"/>
    <lineage>
        <taxon>Eukaryota</taxon>
        <taxon>Discoba</taxon>
        <taxon>Euglenozoa</taxon>
        <taxon>Kinetoplastea</taxon>
        <taxon>Metakinetoplastina</taxon>
        <taxon>Trypanosomatida</taxon>
        <taxon>Trypanosomatidae</taxon>
        <taxon>Trypanosoma</taxon>
    </lineage>
</organism>
<dbReference type="OrthoDB" id="10364196at2759"/>
<dbReference type="Proteomes" id="UP000192257">
    <property type="component" value="Unassembled WGS sequence"/>
</dbReference>
<evidence type="ECO:0000313" key="2">
    <source>
        <dbReference type="Proteomes" id="UP000192257"/>
    </source>
</evidence>
<dbReference type="GeneID" id="39981231"/>
<reference evidence="1 2" key="1">
    <citation type="submission" date="2017-03" db="EMBL/GenBank/DDBJ databases">
        <title>An alternative strategy for trypanosome survival in the mammalian bloodstream revealed through genome and transcriptome analysis of the ubiquitous bovine parasite Trypanosoma (Megatrypanum) theileri.</title>
        <authorList>
            <person name="Kelly S."/>
            <person name="Ivens A."/>
            <person name="Mott A."/>
            <person name="O'Neill E."/>
            <person name="Emms D."/>
            <person name="Macleod O."/>
            <person name="Voorheis P."/>
            <person name="Matthews J."/>
            <person name="Matthews K."/>
            <person name="Carrington M."/>
        </authorList>
    </citation>
    <scope>NUCLEOTIDE SEQUENCE [LARGE SCALE GENOMIC DNA]</scope>
    <source>
        <strain evidence="1">Edinburgh</strain>
    </source>
</reference>
<dbReference type="RefSeq" id="XP_028886873.1">
    <property type="nucleotide sequence ID" value="XM_029021451.1"/>
</dbReference>
<evidence type="ECO:0000313" key="1">
    <source>
        <dbReference type="EMBL" id="ORC92807.1"/>
    </source>
</evidence>
<accession>A0A1X0P786</accession>
<dbReference type="AlphaFoldDB" id="A0A1X0P786"/>
<comment type="caution">
    <text evidence="1">The sequence shown here is derived from an EMBL/GenBank/DDBJ whole genome shotgun (WGS) entry which is preliminary data.</text>
</comment>
<sequence length="201" mass="22435">MDEAFYHCVTIRCGELLCCTTLGTLRKQQKSKLVSLFSDDFPLYDDTSDIHLMPLKYGVSGEAFSTVVDFLRCGEWPPILQQSLYQDILTCIERLELSVLPPPSPNFNAVDRKYSCMEVVIPGEGKGVGTTSCIDVCAGLGMRGYRVRKQLQGRILDPHKGTERYDGGTVTLLMERQLPVAPRLEALSSRSTWVNVLTHAM</sequence>
<protein>
    <submittedName>
        <fullName evidence="1">Uncharacterized protein</fullName>
    </submittedName>
</protein>
<dbReference type="VEuPathDB" id="TriTrypDB:TM35_000021330"/>
<dbReference type="SUPFAM" id="SSF54695">
    <property type="entry name" value="POZ domain"/>
    <property type="match status" value="1"/>
</dbReference>
<dbReference type="InterPro" id="IPR011333">
    <property type="entry name" value="SKP1/BTB/POZ_sf"/>
</dbReference>
<dbReference type="EMBL" id="NBCO01000002">
    <property type="protein sequence ID" value="ORC92807.1"/>
    <property type="molecule type" value="Genomic_DNA"/>
</dbReference>
<proteinExistence type="predicted"/>